<evidence type="ECO:0000256" key="4">
    <source>
        <dbReference type="ARBA" id="ARBA00023125"/>
    </source>
</evidence>
<feature type="domain" description="RNA polymerase sigma factor 70 region 4 type 2" evidence="6">
    <location>
        <begin position="125"/>
        <end position="178"/>
    </location>
</feature>
<name>A0A9D7S9A4_9BACT</name>
<evidence type="ECO:0000313" key="7">
    <source>
        <dbReference type="EMBL" id="MBK9717766.1"/>
    </source>
</evidence>
<keyword evidence="3" id="KW-0731">Sigma factor</keyword>
<evidence type="ECO:0000259" key="6">
    <source>
        <dbReference type="Pfam" id="PF08281"/>
    </source>
</evidence>
<dbReference type="Pfam" id="PF08281">
    <property type="entry name" value="Sigma70_r4_2"/>
    <property type="match status" value="1"/>
</dbReference>
<comment type="similarity">
    <text evidence="1">Belongs to the sigma-70 factor family. ECF subfamily.</text>
</comment>
<dbReference type="GO" id="GO:0003677">
    <property type="term" value="F:DNA binding"/>
    <property type="evidence" value="ECO:0007669"/>
    <property type="project" value="UniProtKB-KW"/>
</dbReference>
<dbReference type="PANTHER" id="PTHR43133">
    <property type="entry name" value="RNA POLYMERASE ECF-TYPE SIGMA FACTO"/>
    <property type="match status" value="1"/>
</dbReference>
<dbReference type="EMBL" id="JADKFW010000005">
    <property type="protein sequence ID" value="MBK9717766.1"/>
    <property type="molecule type" value="Genomic_DNA"/>
</dbReference>
<reference evidence="7 8" key="1">
    <citation type="submission" date="2020-10" db="EMBL/GenBank/DDBJ databases">
        <title>Connecting structure to function with the recovery of over 1000 high-quality activated sludge metagenome-assembled genomes encoding full-length rRNA genes using long-read sequencing.</title>
        <authorList>
            <person name="Singleton C.M."/>
            <person name="Petriglieri F."/>
            <person name="Kristensen J.M."/>
            <person name="Kirkegaard R.H."/>
            <person name="Michaelsen T.Y."/>
            <person name="Andersen M.H."/>
            <person name="Karst S.M."/>
            <person name="Dueholm M.S."/>
            <person name="Nielsen P.H."/>
            <person name="Albertsen M."/>
        </authorList>
    </citation>
    <scope>NUCLEOTIDE SEQUENCE [LARGE SCALE GENOMIC DNA]</scope>
    <source>
        <strain evidence="7">Ribe_18-Q3-R11-54_BAT3C.373</strain>
    </source>
</reference>
<dbReference type="InterPro" id="IPR013324">
    <property type="entry name" value="RNA_pol_sigma_r3/r4-like"/>
</dbReference>
<protein>
    <submittedName>
        <fullName evidence="7">Sigma-70 family RNA polymerase sigma factor</fullName>
    </submittedName>
</protein>
<proteinExistence type="inferred from homology"/>
<comment type="caution">
    <text evidence="7">The sequence shown here is derived from an EMBL/GenBank/DDBJ whole genome shotgun (WGS) entry which is preliminary data.</text>
</comment>
<dbReference type="SUPFAM" id="SSF88946">
    <property type="entry name" value="Sigma2 domain of RNA polymerase sigma factors"/>
    <property type="match status" value="1"/>
</dbReference>
<dbReference type="InterPro" id="IPR039425">
    <property type="entry name" value="RNA_pol_sigma-70-like"/>
</dbReference>
<dbReference type="AlphaFoldDB" id="A0A9D7S9A4"/>
<evidence type="ECO:0000256" key="1">
    <source>
        <dbReference type="ARBA" id="ARBA00010641"/>
    </source>
</evidence>
<sequence length="189" mass="22534">MEVDQEIFHALRSGNMEAFDRIYDMYRNDFLKSASYKFKFVPKEDIIDAWQDTVISFFEQIRSDRLSSLSCSLRSFLFLLGFRYIIKYKRHYVKESPTEDFDDISIKEVLQISMEGDEQFLEEKELLQKAVEELPDQSRRILKLRYIEGKTIEEIMKLMQYTSVNAVSVTLSRNLKRLKEIIDNKQARV</sequence>
<dbReference type="NCBIfam" id="TIGR02937">
    <property type="entry name" value="sigma70-ECF"/>
    <property type="match status" value="1"/>
</dbReference>
<dbReference type="PANTHER" id="PTHR43133:SF8">
    <property type="entry name" value="RNA POLYMERASE SIGMA FACTOR HI_1459-RELATED"/>
    <property type="match status" value="1"/>
</dbReference>
<dbReference type="InterPro" id="IPR013325">
    <property type="entry name" value="RNA_pol_sigma_r2"/>
</dbReference>
<dbReference type="GO" id="GO:0006352">
    <property type="term" value="P:DNA-templated transcription initiation"/>
    <property type="evidence" value="ECO:0007669"/>
    <property type="project" value="InterPro"/>
</dbReference>
<dbReference type="InterPro" id="IPR036388">
    <property type="entry name" value="WH-like_DNA-bd_sf"/>
</dbReference>
<evidence type="ECO:0000256" key="3">
    <source>
        <dbReference type="ARBA" id="ARBA00023082"/>
    </source>
</evidence>
<dbReference type="SUPFAM" id="SSF88659">
    <property type="entry name" value="Sigma3 and sigma4 domains of RNA polymerase sigma factors"/>
    <property type="match status" value="1"/>
</dbReference>
<organism evidence="7 8">
    <name type="scientific">Candidatus Defluviibacterium haderslevense</name>
    <dbReference type="NCBI Taxonomy" id="2981993"/>
    <lineage>
        <taxon>Bacteria</taxon>
        <taxon>Pseudomonadati</taxon>
        <taxon>Bacteroidota</taxon>
        <taxon>Saprospiria</taxon>
        <taxon>Saprospirales</taxon>
        <taxon>Saprospiraceae</taxon>
        <taxon>Candidatus Defluviibacterium</taxon>
    </lineage>
</organism>
<accession>A0A9D7S9A4</accession>
<dbReference type="Gene3D" id="1.10.10.10">
    <property type="entry name" value="Winged helix-like DNA-binding domain superfamily/Winged helix DNA-binding domain"/>
    <property type="match status" value="1"/>
</dbReference>
<evidence type="ECO:0000256" key="2">
    <source>
        <dbReference type="ARBA" id="ARBA00023015"/>
    </source>
</evidence>
<keyword evidence="4" id="KW-0238">DNA-binding</keyword>
<dbReference type="InterPro" id="IPR014284">
    <property type="entry name" value="RNA_pol_sigma-70_dom"/>
</dbReference>
<gene>
    <name evidence="7" type="ORF">IPO85_09675</name>
</gene>
<dbReference type="InterPro" id="IPR013249">
    <property type="entry name" value="RNA_pol_sigma70_r4_t2"/>
</dbReference>
<dbReference type="CDD" id="cd06171">
    <property type="entry name" value="Sigma70_r4"/>
    <property type="match status" value="1"/>
</dbReference>
<dbReference type="GO" id="GO:0016987">
    <property type="term" value="F:sigma factor activity"/>
    <property type="evidence" value="ECO:0007669"/>
    <property type="project" value="UniProtKB-KW"/>
</dbReference>
<keyword evidence="2" id="KW-0805">Transcription regulation</keyword>
<evidence type="ECO:0000313" key="8">
    <source>
        <dbReference type="Proteomes" id="UP000808349"/>
    </source>
</evidence>
<dbReference type="Gene3D" id="1.10.1740.10">
    <property type="match status" value="1"/>
</dbReference>
<dbReference type="Proteomes" id="UP000808349">
    <property type="component" value="Unassembled WGS sequence"/>
</dbReference>
<keyword evidence="5" id="KW-0804">Transcription</keyword>
<evidence type="ECO:0000256" key="5">
    <source>
        <dbReference type="ARBA" id="ARBA00023163"/>
    </source>
</evidence>